<proteinExistence type="predicted"/>
<comment type="caution">
    <text evidence="2">The sequence shown here is derived from an EMBL/GenBank/DDBJ whole genome shotgun (WGS) entry which is preliminary data.</text>
</comment>
<keyword evidence="3" id="KW-1185">Reference proteome</keyword>
<feature type="region of interest" description="Disordered" evidence="1">
    <location>
        <begin position="336"/>
        <end position="390"/>
    </location>
</feature>
<name>A0AAV9MUR3_9EURO</name>
<evidence type="ECO:0000313" key="3">
    <source>
        <dbReference type="Proteomes" id="UP001358417"/>
    </source>
</evidence>
<sequence>MTACLSHSVLVGGNKYLVQTFSDYLKQDPKAIAKLKKYIPRRTKSFRKDLVDPYRIYPYHPYRVECTERMICYIHQELEGKGRTITEHDVIDAFERREILWLAIHGIPSRSIAFALRGKLGEYDFDEWWPVYEDEFPALEEYIEVIENFVRLSISERAMHWRQNNSAHEVKEYFVKLAKDRHEGEDLKYCGFDPETLHTAVKHALNDTGAEVCPISRKVEPTQHEQISHDVDEEEQFFLWRSVGSRVQNSRSVPRHIRELMDRCRKANNMKVWLEEELGLRKSNPEQDPGLWERNLEMELALINRTIAHITRTGIIEQSLPRPIPSLKSMDIDFISDDEDSNSEEDEDMEDYKESDDDGDEDGSVESVEGTNSDDEKSDEEMGGFEDQVVGKNQRRICTMFTGVPCSLEDIE</sequence>
<dbReference type="EMBL" id="JAVRRD010000039">
    <property type="protein sequence ID" value="KAK5045214.1"/>
    <property type="molecule type" value="Genomic_DNA"/>
</dbReference>
<gene>
    <name evidence="2" type="ORF">LTR84_009547</name>
</gene>
<organism evidence="2 3">
    <name type="scientific">Exophiala bonariae</name>
    <dbReference type="NCBI Taxonomy" id="1690606"/>
    <lineage>
        <taxon>Eukaryota</taxon>
        <taxon>Fungi</taxon>
        <taxon>Dikarya</taxon>
        <taxon>Ascomycota</taxon>
        <taxon>Pezizomycotina</taxon>
        <taxon>Eurotiomycetes</taxon>
        <taxon>Chaetothyriomycetidae</taxon>
        <taxon>Chaetothyriales</taxon>
        <taxon>Herpotrichiellaceae</taxon>
        <taxon>Exophiala</taxon>
    </lineage>
</organism>
<protein>
    <submittedName>
        <fullName evidence="2">Uncharacterized protein</fullName>
    </submittedName>
</protein>
<dbReference type="GeneID" id="89977706"/>
<evidence type="ECO:0000313" key="2">
    <source>
        <dbReference type="EMBL" id="KAK5045214.1"/>
    </source>
</evidence>
<feature type="compositionally biased region" description="Acidic residues" evidence="1">
    <location>
        <begin position="372"/>
        <end position="384"/>
    </location>
</feature>
<dbReference type="RefSeq" id="XP_064700850.1">
    <property type="nucleotide sequence ID" value="XM_064853087.1"/>
</dbReference>
<dbReference type="Proteomes" id="UP001358417">
    <property type="component" value="Unassembled WGS sequence"/>
</dbReference>
<reference evidence="2 3" key="1">
    <citation type="submission" date="2023-08" db="EMBL/GenBank/DDBJ databases">
        <title>Black Yeasts Isolated from many extreme environments.</title>
        <authorList>
            <person name="Coleine C."/>
            <person name="Stajich J.E."/>
            <person name="Selbmann L."/>
        </authorList>
    </citation>
    <scope>NUCLEOTIDE SEQUENCE [LARGE SCALE GENOMIC DNA]</scope>
    <source>
        <strain evidence="2 3">CCFEE 5792</strain>
    </source>
</reference>
<dbReference type="AlphaFoldDB" id="A0AAV9MUR3"/>
<feature type="compositionally biased region" description="Acidic residues" evidence="1">
    <location>
        <begin position="336"/>
        <end position="364"/>
    </location>
</feature>
<evidence type="ECO:0000256" key="1">
    <source>
        <dbReference type="SAM" id="MobiDB-lite"/>
    </source>
</evidence>
<accession>A0AAV9MUR3</accession>